<keyword evidence="2" id="KW-1185">Reference proteome</keyword>
<sequence length="404" mass="44355">MASLLPVDLSLLAKWEKGTRRPSADAVRRLDGGMEADGFLVALHAFVVATPRSPLPTATERQWDAEGMDQLRRRLLSGIVAGAASALPPMDGLERLRSMLDDSVGHSGVADWEETVWEYSNLVPFDIPGVVRDLSVDLLALQQAMAGARAAEIPRWLRVNARMSMMLAYALGSAGQGRESHHWWRSAQRVAAQTDDAGLMASVCCHEAVQALHQRRPLPLVISRASKALALTDGKPCRATSAALGARAHAYALGGDIAQARADLDEQARVFDQLPSEVTSDRRSIEGWPDTRVLYSRSLVHTITEHPDVDSVQQEAADAYPPGWSRQREQVELHRAYTEVKRRHVDSGLGHAARVFTNMPQEAINTFVRHNALAVGDVVPAAERNRPSVVEYRELVTQPSREVT</sequence>
<protein>
    <recommendedName>
        <fullName evidence="3">XRE family transcriptional regulator</fullName>
    </recommendedName>
</protein>
<dbReference type="EMBL" id="JACHND010000001">
    <property type="protein sequence ID" value="MBB4704585.1"/>
    <property type="molecule type" value="Genomic_DNA"/>
</dbReference>
<accession>A0A7W7DEK5</accession>
<dbReference type="AlphaFoldDB" id="A0A7W7DEK5"/>
<proteinExistence type="predicted"/>
<name>A0A7W7DEK5_9ACTN</name>
<gene>
    <name evidence="1" type="ORF">BJ982_006129</name>
</gene>
<dbReference type="Proteomes" id="UP000542210">
    <property type="component" value="Unassembled WGS sequence"/>
</dbReference>
<reference evidence="1 2" key="1">
    <citation type="submission" date="2020-08" db="EMBL/GenBank/DDBJ databases">
        <title>Sequencing the genomes of 1000 actinobacteria strains.</title>
        <authorList>
            <person name="Klenk H.-P."/>
        </authorList>
    </citation>
    <scope>NUCLEOTIDE SEQUENCE [LARGE SCALE GENOMIC DNA]</scope>
    <source>
        <strain evidence="1 2">DSM 45784</strain>
    </source>
</reference>
<evidence type="ECO:0000313" key="2">
    <source>
        <dbReference type="Proteomes" id="UP000542210"/>
    </source>
</evidence>
<organism evidence="1 2">
    <name type="scientific">Sphaerisporangium siamense</name>
    <dbReference type="NCBI Taxonomy" id="795645"/>
    <lineage>
        <taxon>Bacteria</taxon>
        <taxon>Bacillati</taxon>
        <taxon>Actinomycetota</taxon>
        <taxon>Actinomycetes</taxon>
        <taxon>Streptosporangiales</taxon>
        <taxon>Streptosporangiaceae</taxon>
        <taxon>Sphaerisporangium</taxon>
    </lineage>
</organism>
<comment type="caution">
    <text evidence="1">The sequence shown here is derived from an EMBL/GenBank/DDBJ whole genome shotgun (WGS) entry which is preliminary data.</text>
</comment>
<evidence type="ECO:0000313" key="1">
    <source>
        <dbReference type="EMBL" id="MBB4704585.1"/>
    </source>
</evidence>
<evidence type="ECO:0008006" key="3">
    <source>
        <dbReference type="Google" id="ProtNLM"/>
    </source>
</evidence>